<dbReference type="GO" id="GO:0140359">
    <property type="term" value="F:ABC-type transporter activity"/>
    <property type="evidence" value="ECO:0007669"/>
    <property type="project" value="InterPro"/>
</dbReference>
<keyword evidence="1" id="KW-0472">Membrane</keyword>
<protein>
    <submittedName>
        <fullName evidence="2">ABC transporter permease</fullName>
    </submittedName>
</protein>
<sequence length="252" mass="28045">MRAFIAMTKKEFLESIRTYKLFIIVAVFLLFGMLNPITAKIMPKLLSSFMPEGMTITLGEPHTIDSWIQFYKNMSTQLILFVIVFSGIVSNELTKGTLINMLTKGLPRKTVILSKFTAIISIWTVSYLICFVITLVYTMYLLPGELPNLPFAACCMWLFGVLEISMMLLGGALSGSIYGSLLLAGGFAGVLMLANIFPKLEEYNPYLLSTGCVSLLTSERVPSDFYVSIIVTLAFILLIMISSICSFNKKQI</sequence>
<feature type="transmembrane region" description="Helical" evidence="1">
    <location>
        <begin position="74"/>
        <end position="91"/>
    </location>
</feature>
<feature type="transmembrane region" description="Helical" evidence="1">
    <location>
        <begin position="149"/>
        <end position="170"/>
    </location>
</feature>
<keyword evidence="3" id="KW-1185">Reference proteome</keyword>
<name>A0A9W6FE64_9FIRM</name>
<dbReference type="AlphaFoldDB" id="A0A9W6FE64"/>
<dbReference type="EMBL" id="BSBO01000067">
    <property type="protein sequence ID" value="GLG06323.1"/>
    <property type="molecule type" value="Genomic_DNA"/>
</dbReference>
<evidence type="ECO:0000313" key="2">
    <source>
        <dbReference type="EMBL" id="GLG06323.1"/>
    </source>
</evidence>
<proteinExistence type="predicted"/>
<gene>
    <name evidence="2" type="ORF">Selli1_34970</name>
</gene>
<dbReference type="GO" id="GO:0005886">
    <property type="term" value="C:plasma membrane"/>
    <property type="evidence" value="ECO:0007669"/>
    <property type="project" value="UniProtKB-SubCell"/>
</dbReference>
<keyword evidence="1" id="KW-0812">Transmembrane</keyword>
<comment type="caution">
    <text evidence="2">The sequence shown here is derived from an EMBL/GenBank/DDBJ whole genome shotgun (WGS) entry which is preliminary data.</text>
</comment>
<feature type="transmembrane region" description="Helical" evidence="1">
    <location>
        <begin position="112"/>
        <end position="137"/>
    </location>
</feature>
<dbReference type="Proteomes" id="UP001145145">
    <property type="component" value="Unassembled WGS sequence"/>
</dbReference>
<evidence type="ECO:0000256" key="1">
    <source>
        <dbReference type="SAM" id="Phobius"/>
    </source>
</evidence>
<dbReference type="RefSeq" id="WP_118635846.1">
    <property type="nucleotide sequence ID" value="NZ_BSBO01000067.1"/>
</dbReference>
<feature type="transmembrane region" description="Helical" evidence="1">
    <location>
        <begin position="177"/>
        <end position="197"/>
    </location>
</feature>
<evidence type="ECO:0000313" key="3">
    <source>
        <dbReference type="Proteomes" id="UP001145145"/>
    </source>
</evidence>
<feature type="transmembrane region" description="Helical" evidence="1">
    <location>
        <begin position="21"/>
        <end position="42"/>
    </location>
</feature>
<feature type="transmembrane region" description="Helical" evidence="1">
    <location>
        <begin position="225"/>
        <end position="247"/>
    </location>
</feature>
<keyword evidence="1" id="KW-1133">Transmembrane helix</keyword>
<accession>A0A9W6FE64</accession>
<reference evidence="2 3" key="1">
    <citation type="journal article" date="2023" name="Int. J. Syst. Evol. Microbiol.">
        <title>Sellimonas catena sp. nov., isolated from human faeces.</title>
        <authorList>
            <person name="Hisatomi A."/>
            <person name="Ohkuma M."/>
            <person name="Sakamoto M."/>
        </authorList>
    </citation>
    <scope>NUCLEOTIDE SEQUENCE [LARGE SCALE GENOMIC DNA]</scope>
    <source>
        <strain evidence="2 3">12EGH17</strain>
    </source>
</reference>
<organism evidence="2 3">
    <name type="scientific">Sellimonas catena</name>
    <dbReference type="NCBI Taxonomy" id="2994035"/>
    <lineage>
        <taxon>Bacteria</taxon>
        <taxon>Bacillati</taxon>
        <taxon>Bacillota</taxon>
        <taxon>Clostridia</taxon>
        <taxon>Lachnospirales</taxon>
        <taxon>Lachnospiraceae</taxon>
        <taxon>Sellimonas</taxon>
    </lineage>
</organism>